<name>A0A099VVR4_9LIST</name>
<dbReference type="Proteomes" id="UP000029844">
    <property type="component" value="Unassembled WGS sequence"/>
</dbReference>
<dbReference type="Pfam" id="PF13840">
    <property type="entry name" value="ACT_7"/>
    <property type="match status" value="1"/>
</dbReference>
<feature type="domain" description="CASTOR ACT" evidence="1">
    <location>
        <begin position="58"/>
        <end position="118"/>
    </location>
</feature>
<dbReference type="InterPro" id="IPR045865">
    <property type="entry name" value="ACT-like_dom_sf"/>
</dbReference>
<dbReference type="Gene3D" id="3.30.2130.10">
    <property type="entry name" value="VC0802-like"/>
    <property type="match status" value="1"/>
</dbReference>
<dbReference type="PANTHER" id="PTHR31131">
    <property type="entry name" value="CHROMOSOME 1, WHOLE GENOME SHOTGUN SEQUENCE"/>
    <property type="match status" value="1"/>
</dbReference>
<dbReference type="SUPFAM" id="SSF55021">
    <property type="entry name" value="ACT-like"/>
    <property type="match status" value="2"/>
</dbReference>
<dbReference type="InterPro" id="IPR027795">
    <property type="entry name" value="CASTOR_ACT_dom"/>
</dbReference>
<dbReference type="PANTHER" id="PTHR31131:SF6">
    <property type="entry name" value="CASTOR ACT DOMAIN-CONTAINING PROTEIN"/>
    <property type="match status" value="1"/>
</dbReference>
<dbReference type="OrthoDB" id="5615858at2"/>
<gene>
    <name evidence="2" type="ORF">EP57_16450</name>
</gene>
<proteinExistence type="predicted"/>
<evidence type="ECO:0000313" key="3">
    <source>
        <dbReference type="Proteomes" id="UP000029844"/>
    </source>
</evidence>
<evidence type="ECO:0000313" key="2">
    <source>
        <dbReference type="EMBL" id="KGL37619.1"/>
    </source>
</evidence>
<dbReference type="GeneID" id="58718922"/>
<dbReference type="STRING" id="1552123.EP57_16450"/>
<dbReference type="EMBL" id="JNFA01000031">
    <property type="protein sequence ID" value="KGL37619.1"/>
    <property type="molecule type" value="Genomic_DNA"/>
</dbReference>
<dbReference type="RefSeq" id="WP_036088385.1">
    <property type="nucleotide sequence ID" value="NZ_CBCSHQ010000016.1"/>
</dbReference>
<comment type="caution">
    <text evidence="2">The sequence shown here is derived from an EMBL/GenBank/DDBJ whole genome shotgun (WGS) entry which is preliminary data.</text>
</comment>
<dbReference type="AlphaFoldDB" id="A0A099VVR4"/>
<accession>A0A099VVR4</accession>
<evidence type="ECO:0000259" key="1">
    <source>
        <dbReference type="Pfam" id="PF13840"/>
    </source>
</evidence>
<dbReference type="InterPro" id="IPR016540">
    <property type="entry name" value="UCP008459"/>
</dbReference>
<dbReference type="eggNOG" id="COG3603">
    <property type="taxonomic scope" value="Bacteria"/>
</dbReference>
<reference evidence="2 3" key="1">
    <citation type="submission" date="2014-05" db="EMBL/GenBank/DDBJ databases">
        <title>Novel Listeriaceae from food processing environments.</title>
        <authorList>
            <person name="den Bakker H.C."/>
        </authorList>
    </citation>
    <scope>NUCLEOTIDE SEQUENCE [LARGE SCALE GENOMIC DNA]</scope>
    <source>
        <strain evidence="2 3">FSL A5-0281</strain>
    </source>
</reference>
<sequence length="126" mass="13871">MKLQIDKTNYTIAKFPPNFPMPASLQGESQFTSITYTPEECSIVAPTNIINAAQAEAAEPDWFLLKIEGILDFSLTGILNKITTPLAEKEISIFAISTYNTDYILMKQSDLALATETLVTAGYEIS</sequence>
<keyword evidence="3" id="KW-1185">Reference proteome</keyword>
<dbReference type="InterPro" id="IPR051719">
    <property type="entry name" value="CASTOR_mTORC1"/>
</dbReference>
<organism evidence="2 3">
    <name type="scientific">Listeria booriae</name>
    <dbReference type="NCBI Taxonomy" id="1552123"/>
    <lineage>
        <taxon>Bacteria</taxon>
        <taxon>Bacillati</taxon>
        <taxon>Bacillota</taxon>
        <taxon>Bacilli</taxon>
        <taxon>Bacillales</taxon>
        <taxon>Listeriaceae</taxon>
        <taxon>Listeria</taxon>
    </lineage>
</organism>
<dbReference type="PIRSF" id="PIRSF008459">
    <property type="entry name" value="UCP008459"/>
    <property type="match status" value="1"/>
</dbReference>
<protein>
    <recommendedName>
        <fullName evidence="1">CASTOR ACT domain-containing protein</fullName>
    </recommendedName>
</protein>